<keyword evidence="3 8" id="KW-1134">Transmembrane beta strand</keyword>
<feature type="domain" description="TonB-dependent receptor plug" evidence="11">
    <location>
        <begin position="138"/>
        <end position="243"/>
    </location>
</feature>
<evidence type="ECO:0000256" key="1">
    <source>
        <dbReference type="ARBA" id="ARBA00004571"/>
    </source>
</evidence>
<dbReference type="NCBIfam" id="TIGR04057">
    <property type="entry name" value="SusC_RagA_signa"/>
    <property type="match status" value="1"/>
</dbReference>
<evidence type="ECO:0000313" key="12">
    <source>
        <dbReference type="EMBL" id="GAA0880257.1"/>
    </source>
</evidence>
<keyword evidence="6 8" id="KW-0472">Membrane</keyword>
<reference evidence="12 13" key="1">
    <citation type="journal article" date="2019" name="Int. J. Syst. Evol. Microbiol.">
        <title>The Global Catalogue of Microorganisms (GCM) 10K type strain sequencing project: providing services to taxonomists for standard genome sequencing and annotation.</title>
        <authorList>
            <consortium name="The Broad Institute Genomics Platform"/>
            <consortium name="The Broad Institute Genome Sequencing Center for Infectious Disease"/>
            <person name="Wu L."/>
            <person name="Ma J."/>
        </authorList>
    </citation>
    <scope>NUCLEOTIDE SEQUENCE [LARGE SCALE GENOMIC DNA]</scope>
    <source>
        <strain evidence="12 13">JCM 16112</strain>
    </source>
</reference>
<dbReference type="EMBL" id="BAAAFI010000042">
    <property type="protein sequence ID" value="GAA0880257.1"/>
    <property type="molecule type" value="Genomic_DNA"/>
</dbReference>
<dbReference type="InterPro" id="IPR012910">
    <property type="entry name" value="Plug_dom"/>
</dbReference>
<evidence type="ECO:0000259" key="11">
    <source>
        <dbReference type="Pfam" id="PF07715"/>
    </source>
</evidence>
<keyword evidence="13" id="KW-1185">Reference proteome</keyword>
<comment type="similarity">
    <text evidence="8 9">Belongs to the TonB-dependent receptor family.</text>
</comment>
<comment type="subcellular location">
    <subcellularLocation>
        <location evidence="1 8">Cell outer membrane</location>
        <topology evidence="1 8">Multi-pass membrane protein</topology>
    </subcellularLocation>
</comment>
<sequence length="1046" mass="115165">MDIYKNVEIETNRNLNGIKMIHKILQRIVLLTLSMLLYGTMVLAQEAPVSGTVVSVEDGLGLPGVTVIVKGTTAGTTTDVDGKFQINASPTDVLVFSFIGYNTQEIKVGNQSQIDVTMDLDMTQLNEVVVMGYGEQNRRDLTGSVVSVKSEELAQSTPVGVLDGMKGRMAGVSITSNGGPGEPSDIQIRGTSTLNGGTGPLYVVDGQQLDNIENLNPNDIASIEVLKDGASAAIYGSKSANGVILVTTKKGASGASKIDASYVRSYSSLATKIPVSNTEQARIYELARVGNNAINPGPPADSLSAMFNQDFDYQEMITRVGIRDQVGLALSGGKDDANFYWNTGYLNQEGIVDNSGFERINTTLNVNFNVAKRLKLGTRVNASYMERNGLNEGSIFGQLATHFPYLPTQDADGTYVPQTSSQQNVVAETIFTVRRSRDYVGQMFTYGEIDILPSLKFKSTLGMNLDLSRNNDFDPTVVQPLGSPPAGSEITNLDYSIQQENYLSYKETFGDHNLTGVVGIQFQKWQYEYSRFRSVNFNNDIIRTFNNVAELDAANTNTTGTSHSLVSQFGRVTYDYKGKYLLGATVRRDGSSRFGSANQYGVFPGLSIGWRISDEAFWDPLSSVVSGFKLRAGISQNGNERIGNFDSRTLYSPGFLYNGQNGISITQLGNENLSWETTQQSYLGADLGFMDGRINASFDYYEKLTSDLLYPTPLPEETGFSSISNNIGEIKNKGIEFSISGDVINKPDFKWFSSFNIATNINEVVDLAEDNGQIIRGEFIIREGGSIGDMWGYTALGVFPYNESNAFDDNGNQLTPIFNEQGGFIRYEQDGQTYTGNVNKLKVQNRDLVGGDVMWKDWNGDFNIDPNNDRTVIGNGLPKLFGGFYNEFVYKGIKLSVMVDYNFGNDIYRSYDESRNQRLVRTVVPGPDRVEEAWFQPGDIAKYPSLNASGSSRNSLGPNTFWVSDADFIKLRSLRLDYSMPASVMDKVSFLSNVSIYASGNNLLTWTNYEGYNAELGSRGNALQPGLDNLRYPLYREYIFGVSVNF</sequence>
<evidence type="ECO:0000256" key="4">
    <source>
        <dbReference type="ARBA" id="ARBA00022692"/>
    </source>
</evidence>
<keyword evidence="5 9" id="KW-0798">TonB box</keyword>
<keyword evidence="12" id="KW-0675">Receptor</keyword>
<keyword evidence="2 8" id="KW-0813">Transport</keyword>
<dbReference type="SUPFAM" id="SSF56935">
    <property type="entry name" value="Porins"/>
    <property type="match status" value="1"/>
</dbReference>
<protein>
    <submittedName>
        <fullName evidence="12">TonB-dependent receptor</fullName>
    </submittedName>
</protein>
<keyword evidence="7 8" id="KW-0998">Cell outer membrane</keyword>
<dbReference type="InterPro" id="IPR023997">
    <property type="entry name" value="TonB-dep_OMP_SusC/RagA_CS"/>
</dbReference>
<dbReference type="Pfam" id="PF13715">
    <property type="entry name" value="CarbopepD_reg_2"/>
    <property type="match status" value="1"/>
</dbReference>
<organism evidence="12 13">
    <name type="scientific">Algoriphagus jejuensis</name>
    <dbReference type="NCBI Taxonomy" id="419934"/>
    <lineage>
        <taxon>Bacteria</taxon>
        <taxon>Pseudomonadati</taxon>
        <taxon>Bacteroidota</taxon>
        <taxon>Cytophagia</taxon>
        <taxon>Cytophagales</taxon>
        <taxon>Cyclobacteriaceae</taxon>
        <taxon>Algoriphagus</taxon>
    </lineage>
</organism>
<dbReference type="Gene3D" id="2.170.130.10">
    <property type="entry name" value="TonB-dependent receptor, plug domain"/>
    <property type="match status" value="1"/>
</dbReference>
<evidence type="ECO:0000256" key="9">
    <source>
        <dbReference type="RuleBase" id="RU003357"/>
    </source>
</evidence>
<dbReference type="SUPFAM" id="SSF49464">
    <property type="entry name" value="Carboxypeptidase regulatory domain-like"/>
    <property type="match status" value="1"/>
</dbReference>
<dbReference type="Proteomes" id="UP001500469">
    <property type="component" value="Unassembled WGS sequence"/>
</dbReference>
<gene>
    <name evidence="12" type="ORF">GCM10009119_32270</name>
</gene>
<evidence type="ECO:0000259" key="10">
    <source>
        <dbReference type="Pfam" id="PF00593"/>
    </source>
</evidence>
<evidence type="ECO:0000313" key="13">
    <source>
        <dbReference type="Proteomes" id="UP001500469"/>
    </source>
</evidence>
<dbReference type="NCBIfam" id="TIGR04056">
    <property type="entry name" value="OMP_RagA_SusC"/>
    <property type="match status" value="1"/>
</dbReference>
<dbReference type="InterPro" id="IPR023996">
    <property type="entry name" value="TonB-dep_OMP_SusC/RagA"/>
</dbReference>
<dbReference type="InterPro" id="IPR039426">
    <property type="entry name" value="TonB-dep_rcpt-like"/>
</dbReference>
<dbReference type="InterPro" id="IPR008969">
    <property type="entry name" value="CarboxyPept-like_regulatory"/>
</dbReference>
<dbReference type="Pfam" id="PF00593">
    <property type="entry name" value="TonB_dep_Rec_b-barrel"/>
    <property type="match status" value="1"/>
</dbReference>
<keyword evidence="4 8" id="KW-0812">Transmembrane</keyword>
<feature type="domain" description="TonB-dependent receptor-like beta-barrel" evidence="10">
    <location>
        <begin position="399"/>
        <end position="775"/>
    </location>
</feature>
<dbReference type="Pfam" id="PF07715">
    <property type="entry name" value="Plug"/>
    <property type="match status" value="1"/>
</dbReference>
<evidence type="ECO:0000256" key="5">
    <source>
        <dbReference type="ARBA" id="ARBA00023077"/>
    </source>
</evidence>
<evidence type="ECO:0000256" key="7">
    <source>
        <dbReference type="ARBA" id="ARBA00023237"/>
    </source>
</evidence>
<dbReference type="Gene3D" id="2.60.40.1120">
    <property type="entry name" value="Carboxypeptidase-like, regulatory domain"/>
    <property type="match status" value="1"/>
</dbReference>
<evidence type="ECO:0000256" key="8">
    <source>
        <dbReference type="PROSITE-ProRule" id="PRU01360"/>
    </source>
</evidence>
<evidence type="ECO:0000256" key="2">
    <source>
        <dbReference type="ARBA" id="ARBA00022448"/>
    </source>
</evidence>
<evidence type="ECO:0000256" key="3">
    <source>
        <dbReference type="ARBA" id="ARBA00022452"/>
    </source>
</evidence>
<evidence type="ECO:0000256" key="6">
    <source>
        <dbReference type="ARBA" id="ARBA00023136"/>
    </source>
</evidence>
<accession>A0ABN1N2Y0</accession>
<name>A0ABN1N2Y0_9BACT</name>
<comment type="caution">
    <text evidence="12">The sequence shown here is derived from an EMBL/GenBank/DDBJ whole genome shotgun (WGS) entry which is preliminary data.</text>
</comment>
<dbReference type="InterPro" id="IPR000531">
    <property type="entry name" value="Beta-barrel_TonB"/>
</dbReference>
<dbReference type="InterPro" id="IPR037066">
    <property type="entry name" value="Plug_dom_sf"/>
</dbReference>
<dbReference type="PROSITE" id="PS52016">
    <property type="entry name" value="TONB_DEPENDENT_REC_3"/>
    <property type="match status" value="1"/>
</dbReference>
<dbReference type="Gene3D" id="2.40.170.20">
    <property type="entry name" value="TonB-dependent receptor, beta-barrel domain"/>
    <property type="match status" value="1"/>
</dbReference>
<dbReference type="InterPro" id="IPR036942">
    <property type="entry name" value="Beta-barrel_TonB_sf"/>
</dbReference>
<proteinExistence type="inferred from homology"/>